<evidence type="ECO:0008006" key="7">
    <source>
        <dbReference type="Google" id="ProtNLM"/>
    </source>
</evidence>
<dbReference type="Gene3D" id="3.40.50.300">
    <property type="entry name" value="P-loop containing nucleotide triphosphate hydrolases"/>
    <property type="match status" value="1"/>
</dbReference>
<dbReference type="PANTHER" id="PTHR42684">
    <property type="entry name" value="ADENOSYLMETHIONINE-8-AMINO-7-OXONONANOATE AMINOTRANSFERASE"/>
    <property type="match status" value="1"/>
</dbReference>
<dbReference type="GO" id="GO:0004015">
    <property type="term" value="F:adenosylmethionine-8-amino-7-oxononanoate transaminase activity"/>
    <property type="evidence" value="ECO:0007669"/>
    <property type="project" value="TreeGrafter"/>
</dbReference>
<dbReference type="EMBL" id="JAHRHJ020000008">
    <property type="protein sequence ID" value="KAH9305032.1"/>
    <property type="molecule type" value="Genomic_DNA"/>
</dbReference>
<protein>
    <recommendedName>
        <fullName evidence="7">Bifunctional dethiobiotin synthetase/7,8-diamino-pelargonic acid aminotransferase, mitochondrial</fullName>
    </recommendedName>
</protein>
<keyword evidence="4" id="KW-0663">Pyridoxal phosphate</keyword>
<dbReference type="PANTHER" id="PTHR42684:SF3">
    <property type="entry name" value="ADENOSYLMETHIONINE-8-AMINO-7-OXONONANOATE AMINOTRANSFERASE"/>
    <property type="match status" value="1"/>
</dbReference>
<dbReference type="GO" id="GO:0004141">
    <property type="term" value="F:dethiobiotin synthase activity"/>
    <property type="evidence" value="ECO:0007669"/>
    <property type="project" value="TreeGrafter"/>
</dbReference>
<evidence type="ECO:0000256" key="4">
    <source>
        <dbReference type="ARBA" id="ARBA00022898"/>
    </source>
</evidence>
<dbReference type="GO" id="GO:0030170">
    <property type="term" value="F:pyridoxal phosphate binding"/>
    <property type="evidence" value="ECO:0007669"/>
    <property type="project" value="InterPro"/>
</dbReference>
<accession>A0AA38CUU6</accession>
<dbReference type="GO" id="GO:0009102">
    <property type="term" value="P:biotin biosynthetic process"/>
    <property type="evidence" value="ECO:0007669"/>
    <property type="project" value="TreeGrafter"/>
</dbReference>
<evidence type="ECO:0000256" key="3">
    <source>
        <dbReference type="ARBA" id="ARBA00022679"/>
    </source>
</evidence>
<gene>
    <name evidence="5" type="ORF">KI387_009436</name>
</gene>
<dbReference type="CDD" id="cd03109">
    <property type="entry name" value="DTBS"/>
    <property type="match status" value="1"/>
</dbReference>
<reference evidence="5 6" key="1">
    <citation type="journal article" date="2021" name="Nat. Plants">
        <title>The Taxus genome provides insights into paclitaxel biosynthesis.</title>
        <authorList>
            <person name="Xiong X."/>
            <person name="Gou J."/>
            <person name="Liao Q."/>
            <person name="Li Y."/>
            <person name="Zhou Q."/>
            <person name="Bi G."/>
            <person name="Li C."/>
            <person name="Du R."/>
            <person name="Wang X."/>
            <person name="Sun T."/>
            <person name="Guo L."/>
            <person name="Liang H."/>
            <person name="Lu P."/>
            <person name="Wu Y."/>
            <person name="Zhang Z."/>
            <person name="Ro D.K."/>
            <person name="Shang Y."/>
            <person name="Huang S."/>
            <person name="Yan J."/>
        </authorList>
    </citation>
    <scope>NUCLEOTIDE SEQUENCE [LARGE SCALE GENOMIC DNA]</scope>
    <source>
        <strain evidence="5">Ta-2019</strain>
    </source>
</reference>
<dbReference type="SUPFAM" id="SSF53383">
    <property type="entry name" value="PLP-dependent transferases"/>
    <property type="match status" value="1"/>
</dbReference>
<dbReference type="SUPFAM" id="SSF52540">
    <property type="entry name" value="P-loop containing nucleoside triphosphate hydrolases"/>
    <property type="match status" value="2"/>
</dbReference>
<dbReference type="Proteomes" id="UP000824469">
    <property type="component" value="Unassembled WGS sequence"/>
</dbReference>
<comment type="caution">
    <text evidence="5">The sequence shown here is derived from an EMBL/GenBank/DDBJ whole genome shotgun (WGS) entry which is preliminary data.</text>
</comment>
<keyword evidence="2" id="KW-0032">Aminotransferase</keyword>
<dbReference type="InterPro" id="IPR015422">
    <property type="entry name" value="PyrdxlP-dep_Trfase_small"/>
</dbReference>
<dbReference type="GO" id="GO:0005739">
    <property type="term" value="C:mitochondrion"/>
    <property type="evidence" value="ECO:0007669"/>
    <property type="project" value="UniProtKB-SubCell"/>
</dbReference>
<dbReference type="PROSITE" id="PS00600">
    <property type="entry name" value="AA_TRANSFER_CLASS_3"/>
    <property type="match status" value="1"/>
</dbReference>
<dbReference type="OMA" id="KGWASRA"/>
<dbReference type="InterPro" id="IPR027417">
    <property type="entry name" value="P-loop_NTPase"/>
</dbReference>
<organism evidence="5 6">
    <name type="scientific">Taxus chinensis</name>
    <name type="common">Chinese yew</name>
    <name type="synonym">Taxus wallichiana var. chinensis</name>
    <dbReference type="NCBI Taxonomy" id="29808"/>
    <lineage>
        <taxon>Eukaryota</taxon>
        <taxon>Viridiplantae</taxon>
        <taxon>Streptophyta</taxon>
        <taxon>Embryophyta</taxon>
        <taxon>Tracheophyta</taxon>
        <taxon>Spermatophyta</taxon>
        <taxon>Pinopsida</taxon>
        <taxon>Pinidae</taxon>
        <taxon>Conifers II</taxon>
        <taxon>Cupressales</taxon>
        <taxon>Taxaceae</taxon>
        <taxon>Taxus</taxon>
    </lineage>
</organism>
<dbReference type="InterPro" id="IPR015421">
    <property type="entry name" value="PyrdxlP-dep_Trfase_major"/>
</dbReference>
<evidence type="ECO:0000256" key="1">
    <source>
        <dbReference type="ARBA" id="ARBA00004173"/>
    </source>
</evidence>
<dbReference type="InterPro" id="IPR005814">
    <property type="entry name" value="Aminotrans_3"/>
</dbReference>
<evidence type="ECO:0000256" key="2">
    <source>
        <dbReference type="ARBA" id="ARBA00022576"/>
    </source>
</evidence>
<keyword evidence="3" id="KW-0808">Transferase</keyword>
<dbReference type="AlphaFoldDB" id="A0AA38CUU6"/>
<dbReference type="Pfam" id="PF00202">
    <property type="entry name" value="Aminotran_3"/>
    <property type="match status" value="1"/>
</dbReference>
<evidence type="ECO:0000313" key="5">
    <source>
        <dbReference type="EMBL" id="KAH9305032.1"/>
    </source>
</evidence>
<proteinExistence type="predicted"/>
<sequence length="811" mass="90257">MASLALTRRRFNPVSRLSLHKCRSTFSRSGQAGEDRTPKQKLHIPSGFEVDLSHPTYVIWGSNTGVGKTLVSTGLAASLLNASQNLLYVKPVQTGFPQDSDSRYVSHKVKDILKQRKPSNNVHISHQVLKASPRAWELLPGSKGFGEVASYERAIQGMRNVCDYEGQTVQGLYKGLADLKLVCKTIYGWYEAVSPHLAAAGEKCSVDDCEVVENLQNSLREFNVDENNTNRWSIIETAGGVASPGPSGTLQCDLYRPFRLPSILVGDGRLGGISGTISAYETLCIRGYDICAVILADTGLSNEKCLSTYLHDRVPVFVLPKIPDDTNNTLLEWFSESYKVFSEIKDTLQTSYFKRIYRLHEMPMKARQILWWPFTQHSLVTEQSISLIDSRFGENFGVYKGKNHKDVKESIVQQFDACASWWTQGPSAILQTELAREVGYTTGRFGHVMYPENVYEPALHCAELLLEGVGKGWATRVFLSDNGSTAIEISLKMAFRKFAFDHGFLPEHFNEDLRKICPQFKVEIGTISYTTCAFFIEMTMEEFSEESYTGRGLFLDPPTVFLHNEEWQLHLPDALMYSDLKYPGLVIHASGGMHMIDPLFQRDLVKECRKRRIPVIFDEVFTGFWRLGAESAAEILGCAPDIACYAKLLTGGIVPLAATLATESIFEAFEGKSKLFALLHGHSYSGHAIGCAAAIKAIQWFKDAEMNLNICTDGSRLQELWDSKLVAKISALSSVKRVIALGTICALELQADESNTGYGSLLASSLVQKLRDDGVYMRPLGNVIYLMCGPATPPAMCSTLLQKLHKRLDEC</sequence>
<dbReference type="Pfam" id="PF13500">
    <property type="entry name" value="AAA_26"/>
    <property type="match status" value="1"/>
</dbReference>
<keyword evidence="6" id="KW-1185">Reference proteome</keyword>
<dbReference type="Gene3D" id="3.90.1150.10">
    <property type="entry name" value="Aspartate Aminotransferase, domain 1"/>
    <property type="match status" value="2"/>
</dbReference>
<dbReference type="InterPro" id="IPR015424">
    <property type="entry name" value="PyrdxlP-dep_Trfase"/>
</dbReference>
<dbReference type="Gene3D" id="3.40.640.10">
    <property type="entry name" value="Type I PLP-dependent aspartate aminotransferase-like (Major domain)"/>
    <property type="match status" value="2"/>
</dbReference>
<comment type="subcellular location">
    <subcellularLocation>
        <location evidence="1">Mitochondrion</location>
    </subcellularLocation>
</comment>
<dbReference type="InterPro" id="IPR049704">
    <property type="entry name" value="Aminotrans_3_PPA_site"/>
</dbReference>
<name>A0AA38CUU6_TAXCH</name>
<evidence type="ECO:0000313" key="6">
    <source>
        <dbReference type="Proteomes" id="UP000824469"/>
    </source>
</evidence>